<evidence type="ECO:0000256" key="2">
    <source>
        <dbReference type="ARBA" id="ARBA00011738"/>
    </source>
</evidence>
<comment type="subcellular location">
    <subcellularLocation>
        <location evidence="1">Cytoplasm</location>
    </subcellularLocation>
</comment>
<dbReference type="HOGENOM" id="CLU_076118_1_0_1"/>
<gene>
    <name evidence="8" type="ORF">LOTGIDRAFT_189561</name>
</gene>
<name>V4ABS9_LOTGI</name>
<dbReference type="InterPro" id="IPR003732">
    <property type="entry name" value="Daa-tRNA_deacyls_DTD"/>
</dbReference>
<proteinExistence type="predicted"/>
<dbReference type="RefSeq" id="XP_009055115.1">
    <property type="nucleotide sequence ID" value="XM_009056867.1"/>
</dbReference>
<evidence type="ECO:0000256" key="6">
    <source>
        <dbReference type="ARBA" id="ARBA00047676"/>
    </source>
</evidence>
<evidence type="ECO:0000256" key="1">
    <source>
        <dbReference type="ARBA" id="ARBA00004496"/>
    </source>
</evidence>
<dbReference type="STRING" id="225164.V4ABS9"/>
<dbReference type="CTD" id="20244846"/>
<dbReference type="OMA" id="QQCLHAK"/>
<dbReference type="Pfam" id="PF02580">
    <property type="entry name" value="Tyr_Deacylase"/>
    <property type="match status" value="1"/>
</dbReference>
<dbReference type="GeneID" id="20244846"/>
<dbReference type="AlphaFoldDB" id="V4ABS9"/>
<dbReference type="GO" id="GO:0005737">
    <property type="term" value="C:cytoplasm"/>
    <property type="evidence" value="ECO:0007669"/>
    <property type="project" value="UniProtKB-SubCell"/>
</dbReference>
<dbReference type="KEGG" id="lgi:LOTGIDRAFT_189561"/>
<accession>V4ABS9</accession>
<dbReference type="PANTHER" id="PTHR10472">
    <property type="entry name" value="D-TYROSYL-TRNA TYR DEACYLASE"/>
    <property type="match status" value="1"/>
</dbReference>
<evidence type="ECO:0000256" key="7">
    <source>
        <dbReference type="ARBA" id="ARBA00048018"/>
    </source>
</evidence>
<reference evidence="8 9" key="1">
    <citation type="journal article" date="2013" name="Nature">
        <title>Insights into bilaterian evolution from three spiralian genomes.</title>
        <authorList>
            <person name="Simakov O."/>
            <person name="Marletaz F."/>
            <person name="Cho S.J."/>
            <person name="Edsinger-Gonzales E."/>
            <person name="Havlak P."/>
            <person name="Hellsten U."/>
            <person name="Kuo D.H."/>
            <person name="Larsson T."/>
            <person name="Lv J."/>
            <person name="Arendt D."/>
            <person name="Savage R."/>
            <person name="Osoegawa K."/>
            <person name="de Jong P."/>
            <person name="Grimwood J."/>
            <person name="Chapman J.A."/>
            <person name="Shapiro H."/>
            <person name="Aerts A."/>
            <person name="Otillar R.P."/>
            <person name="Terry A.Y."/>
            <person name="Boore J.L."/>
            <person name="Grigoriev I.V."/>
            <person name="Lindberg D.R."/>
            <person name="Seaver E.C."/>
            <person name="Weisblat D.A."/>
            <person name="Putnam N.H."/>
            <person name="Rokhsar D.S."/>
        </authorList>
    </citation>
    <scope>NUCLEOTIDE SEQUENCE [LARGE SCALE GENOMIC DNA]</scope>
</reference>
<evidence type="ECO:0000313" key="9">
    <source>
        <dbReference type="Proteomes" id="UP000030746"/>
    </source>
</evidence>
<evidence type="ECO:0000256" key="3">
    <source>
        <dbReference type="ARBA" id="ARBA00013056"/>
    </source>
</evidence>
<keyword evidence="4" id="KW-0963">Cytoplasm</keyword>
<organism evidence="8 9">
    <name type="scientific">Lottia gigantea</name>
    <name type="common">Giant owl limpet</name>
    <dbReference type="NCBI Taxonomy" id="225164"/>
    <lineage>
        <taxon>Eukaryota</taxon>
        <taxon>Metazoa</taxon>
        <taxon>Spiralia</taxon>
        <taxon>Lophotrochozoa</taxon>
        <taxon>Mollusca</taxon>
        <taxon>Gastropoda</taxon>
        <taxon>Patellogastropoda</taxon>
        <taxon>Lottioidea</taxon>
        <taxon>Lottiidae</taxon>
        <taxon>Lottia</taxon>
    </lineage>
</organism>
<dbReference type="PANTHER" id="PTHR10472:SF1">
    <property type="entry name" value="D-AMINOACYL-TRNA DEACYLASE 2"/>
    <property type="match status" value="1"/>
</dbReference>
<dbReference type="EC" id="3.1.1.96" evidence="3"/>
<dbReference type="OrthoDB" id="275783at2759"/>
<evidence type="ECO:0000256" key="5">
    <source>
        <dbReference type="ARBA" id="ARBA00022801"/>
    </source>
</evidence>
<comment type="catalytic activity">
    <reaction evidence="6">
        <text>glycyl-tRNA(Ala) + H2O = tRNA(Ala) + glycine + H(+)</text>
        <dbReference type="Rhea" id="RHEA:53744"/>
        <dbReference type="Rhea" id="RHEA-COMP:9657"/>
        <dbReference type="Rhea" id="RHEA-COMP:13640"/>
        <dbReference type="ChEBI" id="CHEBI:15377"/>
        <dbReference type="ChEBI" id="CHEBI:15378"/>
        <dbReference type="ChEBI" id="CHEBI:57305"/>
        <dbReference type="ChEBI" id="CHEBI:78442"/>
        <dbReference type="ChEBI" id="CHEBI:78522"/>
        <dbReference type="EC" id="3.1.1.96"/>
    </reaction>
</comment>
<comment type="subunit">
    <text evidence="2">Homodimer.</text>
</comment>
<keyword evidence="9" id="KW-1185">Reference proteome</keyword>
<sequence>MADSGPKSRIILQQCLSARLQTQPKTVNSEAKFVEIGPGLIVYVCFLKGATEDILDKIVKSITTAKLSEIEEDGKRVSVLDQPGDILIIPQATLGGVLKGKVMQYHRNIDKETGLKLYSKFVELCGSFVMDNSKSKECDKTVKFGTYGNRQVFNCVTNGPYSHVLEI</sequence>
<dbReference type="InterPro" id="IPR023509">
    <property type="entry name" value="DTD-like_sf"/>
</dbReference>
<protein>
    <recommendedName>
        <fullName evidence="3">D-aminoacyl-tRNA deacylase</fullName>
        <ecNumber evidence="3">3.1.1.96</ecNumber>
    </recommendedName>
</protein>
<dbReference type="Proteomes" id="UP000030746">
    <property type="component" value="Unassembled WGS sequence"/>
</dbReference>
<comment type="catalytic activity">
    <reaction evidence="7">
        <text>a D-aminoacyl-tRNA + H2O = a tRNA + a D-alpha-amino acid + H(+)</text>
        <dbReference type="Rhea" id="RHEA:13953"/>
        <dbReference type="Rhea" id="RHEA-COMP:10123"/>
        <dbReference type="Rhea" id="RHEA-COMP:10124"/>
        <dbReference type="ChEBI" id="CHEBI:15377"/>
        <dbReference type="ChEBI" id="CHEBI:15378"/>
        <dbReference type="ChEBI" id="CHEBI:59871"/>
        <dbReference type="ChEBI" id="CHEBI:78442"/>
        <dbReference type="ChEBI" id="CHEBI:79333"/>
        <dbReference type="EC" id="3.1.1.96"/>
    </reaction>
</comment>
<keyword evidence="5" id="KW-0378">Hydrolase</keyword>
<evidence type="ECO:0000313" key="8">
    <source>
        <dbReference type="EMBL" id="ESO94272.1"/>
    </source>
</evidence>
<dbReference type="GO" id="GO:0051500">
    <property type="term" value="F:D-tyrosyl-tRNA(Tyr) deacylase activity"/>
    <property type="evidence" value="ECO:0007669"/>
    <property type="project" value="TreeGrafter"/>
</dbReference>
<dbReference type="Gene3D" id="3.50.80.10">
    <property type="entry name" value="D-tyrosyl-tRNA(Tyr) deacylase"/>
    <property type="match status" value="1"/>
</dbReference>
<evidence type="ECO:0000256" key="4">
    <source>
        <dbReference type="ARBA" id="ARBA00022490"/>
    </source>
</evidence>
<dbReference type="SUPFAM" id="SSF69500">
    <property type="entry name" value="DTD-like"/>
    <property type="match status" value="1"/>
</dbReference>
<dbReference type="EMBL" id="KB201847">
    <property type="protein sequence ID" value="ESO94272.1"/>
    <property type="molecule type" value="Genomic_DNA"/>
</dbReference>